<evidence type="ECO:0000313" key="11">
    <source>
        <dbReference type="EMBL" id="CAB5388096.1"/>
    </source>
</evidence>
<organism evidence="11 12">
    <name type="scientific">Rhizophagus irregularis</name>
    <dbReference type="NCBI Taxonomy" id="588596"/>
    <lineage>
        <taxon>Eukaryota</taxon>
        <taxon>Fungi</taxon>
        <taxon>Fungi incertae sedis</taxon>
        <taxon>Mucoromycota</taxon>
        <taxon>Glomeromycotina</taxon>
        <taxon>Glomeromycetes</taxon>
        <taxon>Glomerales</taxon>
        <taxon>Glomeraceae</taxon>
        <taxon>Rhizophagus</taxon>
    </lineage>
</organism>
<proteinExistence type="predicted"/>
<keyword evidence="5" id="KW-0805">Transcription regulation</keyword>
<feature type="compositionally biased region" description="Acidic residues" evidence="9">
    <location>
        <begin position="1"/>
        <end position="35"/>
    </location>
</feature>
<dbReference type="InterPro" id="IPR052035">
    <property type="entry name" value="ZnF_BED_domain_contain"/>
</dbReference>
<evidence type="ECO:0000256" key="2">
    <source>
        <dbReference type="ARBA" id="ARBA00022723"/>
    </source>
</evidence>
<evidence type="ECO:0000256" key="8">
    <source>
        <dbReference type="PROSITE-ProRule" id="PRU00027"/>
    </source>
</evidence>
<dbReference type="Pfam" id="PF02892">
    <property type="entry name" value="zf-BED"/>
    <property type="match status" value="1"/>
</dbReference>
<protein>
    <recommendedName>
        <fullName evidence="10">BED-type domain-containing protein</fullName>
    </recommendedName>
</protein>
<gene>
    <name evidence="11" type="ORF">CHRIB12_LOCUS20451</name>
</gene>
<dbReference type="GO" id="GO:0005634">
    <property type="term" value="C:nucleus"/>
    <property type="evidence" value="ECO:0007669"/>
    <property type="project" value="UniProtKB-SubCell"/>
</dbReference>
<dbReference type="InterPro" id="IPR003656">
    <property type="entry name" value="Znf_BED"/>
</dbReference>
<feature type="domain" description="BED-type" evidence="10">
    <location>
        <begin position="45"/>
        <end position="97"/>
    </location>
</feature>
<keyword evidence="2" id="KW-0479">Metal-binding</keyword>
<evidence type="ECO:0000256" key="5">
    <source>
        <dbReference type="ARBA" id="ARBA00023015"/>
    </source>
</evidence>
<dbReference type="EMBL" id="CAGKOT010000060">
    <property type="protein sequence ID" value="CAB5388096.1"/>
    <property type="molecule type" value="Genomic_DNA"/>
</dbReference>
<evidence type="ECO:0000256" key="3">
    <source>
        <dbReference type="ARBA" id="ARBA00022771"/>
    </source>
</evidence>
<evidence type="ECO:0000259" key="10">
    <source>
        <dbReference type="PROSITE" id="PS50808"/>
    </source>
</evidence>
<evidence type="ECO:0000256" key="6">
    <source>
        <dbReference type="ARBA" id="ARBA00023163"/>
    </source>
</evidence>
<dbReference type="AlphaFoldDB" id="A0A916EJJ4"/>
<keyword evidence="4" id="KW-0862">Zinc</keyword>
<feature type="region of interest" description="Disordered" evidence="9">
    <location>
        <begin position="1"/>
        <end position="44"/>
    </location>
</feature>
<dbReference type="GO" id="GO:0003677">
    <property type="term" value="F:DNA binding"/>
    <property type="evidence" value="ECO:0007669"/>
    <property type="project" value="InterPro"/>
</dbReference>
<comment type="subcellular location">
    <subcellularLocation>
        <location evidence="1">Nucleus</location>
    </subcellularLocation>
</comment>
<dbReference type="OrthoDB" id="2430228at2759"/>
<dbReference type="PANTHER" id="PTHR46481:SF10">
    <property type="entry name" value="ZINC FINGER BED DOMAIN-CONTAINING PROTEIN 39"/>
    <property type="match status" value="1"/>
</dbReference>
<accession>A0A916EJJ4</accession>
<evidence type="ECO:0000256" key="9">
    <source>
        <dbReference type="SAM" id="MobiDB-lite"/>
    </source>
</evidence>
<evidence type="ECO:0000256" key="7">
    <source>
        <dbReference type="ARBA" id="ARBA00023242"/>
    </source>
</evidence>
<evidence type="ECO:0000256" key="1">
    <source>
        <dbReference type="ARBA" id="ARBA00004123"/>
    </source>
</evidence>
<comment type="caution">
    <text evidence="11">The sequence shown here is derived from an EMBL/GenBank/DDBJ whole genome shotgun (WGS) entry which is preliminary data.</text>
</comment>
<sequence length="260" mass="29923">MADSETDQEEMEEEIDEENNGDESEISEVEEDEENDTRPSSHNTNKRSWVWGHFKYEDSLKKAKCDYCKSLICCNKGSTTGLSNHLKSKHNITKNQEKNQLTIHEVINNSEAIVYNKETFRKFLIEWIVKNDLPFTCVESEDFRSMIRLLRKDAFIPSADTIKNDIISIFDENGWTSSNNVSFLGITAHLITNEWELKSFLLDFIKLDGPHLGANIKEAFLKSLSSYNIESKIFDVTTDNASNNITFLQAVEDELSKKFI</sequence>
<dbReference type="Proteomes" id="UP000684084">
    <property type="component" value="Unassembled WGS sequence"/>
</dbReference>
<keyword evidence="7" id="KW-0539">Nucleus</keyword>
<name>A0A916EJJ4_9GLOM</name>
<dbReference type="SMART" id="SM00614">
    <property type="entry name" value="ZnF_BED"/>
    <property type="match status" value="1"/>
</dbReference>
<dbReference type="GO" id="GO:0008270">
    <property type="term" value="F:zinc ion binding"/>
    <property type="evidence" value="ECO:0007669"/>
    <property type="project" value="UniProtKB-KW"/>
</dbReference>
<reference evidence="11" key="1">
    <citation type="submission" date="2020-05" db="EMBL/GenBank/DDBJ databases">
        <authorList>
            <person name="Rincon C."/>
            <person name="Sanders R I."/>
            <person name="Robbins C."/>
            <person name="Chaturvedi A."/>
        </authorList>
    </citation>
    <scope>NUCLEOTIDE SEQUENCE</scope>
    <source>
        <strain evidence="11">CHB12</strain>
    </source>
</reference>
<keyword evidence="3 8" id="KW-0863">Zinc-finger</keyword>
<evidence type="ECO:0000256" key="4">
    <source>
        <dbReference type="ARBA" id="ARBA00022833"/>
    </source>
</evidence>
<keyword evidence="6" id="KW-0804">Transcription</keyword>
<dbReference type="PROSITE" id="PS50808">
    <property type="entry name" value="ZF_BED"/>
    <property type="match status" value="1"/>
</dbReference>
<evidence type="ECO:0000313" key="12">
    <source>
        <dbReference type="Proteomes" id="UP000684084"/>
    </source>
</evidence>
<dbReference type="PANTHER" id="PTHR46481">
    <property type="entry name" value="ZINC FINGER BED DOMAIN-CONTAINING PROTEIN 4"/>
    <property type="match status" value="1"/>
</dbReference>